<organism evidence="1 2">
    <name type="scientific">Dreissena polymorpha</name>
    <name type="common">Zebra mussel</name>
    <name type="synonym">Mytilus polymorpha</name>
    <dbReference type="NCBI Taxonomy" id="45954"/>
    <lineage>
        <taxon>Eukaryota</taxon>
        <taxon>Metazoa</taxon>
        <taxon>Spiralia</taxon>
        <taxon>Lophotrochozoa</taxon>
        <taxon>Mollusca</taxon>
        <taxon>Bivalvia</taxon>
        <taxon>Autobranchia</taxon>
        <taxon>Heteroconchia</taxon>
        <taxon>Euheterodonta</taxon>
        <taxon>Imparidentia</taxon>
        <taxon>Neoheterodontei</taxon>
        <taxon>Myida</taxon>
        <taxon>Dreissenoidea</taxon>
        <taxon>Dreissenidae</taxon>
        <taxon>Dreissena</taxon>
    </lineage>
</organism>
<keyword evidence="2" id="KW-1185">Reference proteome</keyword>
<name>A0A9D4HPS1_DREPO</name>
<dbReference type="EMBL" id="JAIWYP010000012">
    <property type="protein sequence ID" value="KAH3728487.1"/>
    <property type="molecule type" value="Genomic_DNA"/>
</dbReference>
<reference evidence="1" key="2">
    <citation type="submission" date="2020-11" db="EMBL/GenBank/DDBJ databases">
        <authorList>
            <person name="McCartney M.A."/>
            <person name="Auch B."/>
            <person name="Kono T."/>
            <person name="Mallez S."/>
            <person name="Becker A."/>
            <person name="Gohl D.M."/>
            <person name="Silverstein K.A.T."/>
            <person name="Koren S."/>
            <person name="Bechman K.B."/>
            <person name="Herman A."/>
            <person name="Abrahante J.E."/>
            <person name="Garbe J."/>
        </authorList>
    </citation>
    <scope>NUCLEOTIDE SEQUENCE</scope>
    <source>
        <strain evidence="1">Duluth1</strain>
        <tissue evidence="1">Whole animal</tissue>
    </source>
</reference>
<reference evidence="1" key="1">
    <citation type="journal article" date="2019" name="bioRxiv">
        <title>The Genome of the Zebra Mussel, Dreissena polymorpha: A Resource for Invasive Species Research.</title>
        <authorList>
            <person name="McCartney M.A."/>
            <person name="Auch B."/>
            <person name="Kono T."/>
            <person name="Mallez S."/>
            <person name="Zhang Y."/>
            <person name="Obille A."/>
            <person name="Becker A."/>
            <person name="Abrahante J.E."/>
            <person name="Garbe J."/>
            <person name="Badalamenti J.P."/>
            <person name="Herman A."/>
            <person name="Mangelson H."/>
            <person name="Liachko I."/>
            <person name="Sullivan S."/>
            <person name="Sone E.D."/>
            <person name="Koren S."/>
            <person name="Silverstein K.A.T."/>
            <person name="Beckman K.B."/>
            <person name="Gohl D.M."/>
        </authorList>
    </citation>
    <scope>NUCLEOTIDE SEQUENCE</scope>
    <source>
        <strain evidence="1">Duluth1</strain>
        <tissue evidence="1">Whole animal</tissue>
    </source>
</reference>
<dbReference type="AlphaFoldDB" id="A0A9D4HPS1"/>
<evidence type="ECO:0000313" key="1">
    <source>
        <dbReference type="EMBL" id="KAH3728487.1"/>
    </source>
</evidence>
<gene>
    <name evidence="1" type="ORF">DPMN_054444</name>
</gene>
<comment type="caution">
    <text evidence="1">The sequence shown here is derived from an EMBL/GenBank/DDBJ whole genome shotgun (WGS) entry which is preliminary data.</text>
</comment>
<dbReference type="Proteomes" id="UP000828390">
    <property type="component" value="Unassembled WGS sequence"/>
</dbReference>
<evidence type="ECO:0000313" key="2">
    <source>
        <dbReference type="Proteomes" id="UP000828390"/>
    </source>
</evidence>
<sequence>MRSKCALVEEFISGSRVLERARLLRKRSVDSLQIHLLSAPKALRRLSDRQQSSPKSQNDFVSTLSILVTEAKIFIRLPPTPVEVLLCIAAQVRRPLLSFLFQRSSEIAIRLRTMSILLSDNFPSSGSQQVRGRERPTRWITMLAG</sequence>
<proteinExistence type="predicted"/>
<protein>
    <submittedName>
        <fullName evidence="1">Uncharacterized protein</fullName>
    </submittedName>
</protein>
<accession>A0A9D4HPS1</accession>